<comment type="caution">
    <text evidence="10">The sequence shown here is derived from an EMBL/GenBank/DDBJ whole genome shotgun (WGS) entry which is preliminary data.</text>
</comment>
<dbReference type="NCBIfam" id="TIGR00710">
    <property type="entry name" value="efflux_Bcr_CflA"/>
    <property type="match status" value="1"/>
</dbReference>
<dbReference type="InterPro" id="IPR020846">
    <property type="entry name" value="MFS_dom"/>
</dbReference>
<feature type="transmembrane region" description="Helical" evidence="8">
    <location>
        <begin position="73"/>
        <end position="90"/>
    </location>
</feature>
<accession>A0A9Q3V7A7</accession>
<evidence type="ECO:0000256" key="4">
    <source>
        <dbReference type="ARBA" id="ARBA00022475"/>
    </source>
</evidence>
<feature type="transmembrane region" description="Helical" evidence="8">
    <location>
        <begin position="368"/>
        <end position="389"/>
    </location>
</feature>
<dbReference type="InterPro" id="IPR011701">
    <property type="entry name" value="MFS"/>
</dbReference>
<dbReference type="InterPro" id="IPR004812">
    <property type="entry name" value="Efflux_drug-R_Bcr/CmlA"/>
</dbReference>
<keyword evidence="6 8" id="KW-1133">Transmembrane helix</keyword>
<feature type="transmembrane region" description="Helical" evidence="8">
    <location>
        <begin position="163"/>
        <end position="181"/>
    </location>
</feature>
<gene>
    <name evidence="10" type="ORF">LO744_19035</name>
</gene>
<keyword evidence="7 8" id="KW-0472">Membrane</keyword>
<protein>
    <submittedName>
        <fullName evidence="10">Multidrug effflux MFS transporter</fullName>
    </submittedName>
</protein>
<evidence type="ECO:0000313" key="11">
    <source>
        <dbReference type="Proteomes" id="UP001108025"/>
    </source>
</evidence>
<evidence type="ECO:0000256" key="3">
    <source>
        <dbReference type="ARBA" id="ARBA00022448"/>
    </source>
</evidence>
<evidence type="ECO:0000256" key="5">
    <source>
        <dbReference type="ARBA" id="ARBA00022692"/>
    </source>
</evidence>
<dbReference type="EMBL" id="JAJNAY010000002">
    <property type="protein sequence ID" value="MCD1118940.1"/>
    <property type="molecule type" value="Genomic_DNA"/>
</dbReference>
<keyword evidence="4" id="KW-1003">Cell membrane</keyword>
<keyword evidence="11" id="KW-1185">Reference proteome</keyword>
<dbReference type="Gene3D" id="1.20.1720.10">
    <property type="entry name" value="Multidrug resistance protein D"/>
    <property type="match status" value="1"/>
</dbReference>
<dbReference type="PROSITE" id="PS50850">
    <property type="entry name" value="MFS"/>
    <property type="match status" value="1"/>
</dbReference>
<evidence type="ECO:0000256" key="8">
    <source>
        <dbReference type="SAM" id="Phobius"/>
    </source>
</evidence>
<dbReference type="CDD" id="cd17320">
    <property type="entry name" value="MFS_MdfA_MDR_like"/>
    <property type="match status" value="1"/>
</dbReference>
<keyword evidence="3" id="KW-0813">Transport</keyword>
<dbReference type="RefSeq" id="WP_230672228.1">
    <property type="nucleotide sequence ID" value="NZ_JAJNAY010000002.1"/>
</dbReference>
<feature type="transmembrane region" description="Helical" evidence="8">
    <location>
        <begin position="43"/>
        <end position="61"/>
    </location>
</feature>
<evidence type="ECO:0000256" key="2">
    <source>
        <dbReference type="ARBA" id="ARBA00006236"/>
    </source>
</evidence>
<dbReference type="Pfam" id="PF07690">
    <property type="entry name" value="MFS_1"/>
    <property type="match status" value="1"/>
</dbReference>
<dbReference type="GO" id="GO:0005886">
    <property type="term" value="C:plasma membrane"/>
    <property type="evidence" value="ECO:0007669"/>
    <property type="project" value="UniProtKB-SubCell"/>
</dbReference>
<evidence type="ECO:0000256" key="1">
    <source>
        <dbReference type="ARBA" id="ARBA00004651"/>
    </source>
</evidence>
<keyword evidence="5 8" id="KW-0812">Transmembrane</keyword>
<feature type="transmembrane region" description="Helical" evidence="8">
    <location>
        <begin position="342"/>
        <end position="362"/>
    </location>
</feature>
<feature type="domain" description="Major facilitator superfamily (MFS) profile" evidence="9">
    <location>
        <begin position="7"/>
        <end position="393"/>
    </location>
</feature>
<dbReference type="InterPro" id="IPR036259">
    <property type="entry name" value="MFS_trans_sf"/>
</dbReference>
<dbReference type="PANTHER" id="PTHR23502">
    <property type="entry name" value="MAJOR FACILITATOR SUPERFAMILY"/>
    <property type="match status" value="1"/>
</dbReference>
<dbReference type="Proteomes" id="UP001108025">
    <property type="component" value="Unassembled WGS sequence"/>
</dbReference>
<feature type="transmembrane region" description="Helical" evidence="8">
    <location>
        <begin position="279"/>
        <end position="302"/>
    </location>
</feature>
<feature type="transmembrane region" description="Helical" evidence="8">
    <location>
        <begin position="251"/>
        <end position="272"/>
    </location>
</feature>
<feature type="transmembrane region" description="Helical" evidence="8">
    <location>
        <begin position="308"/>
        <end position="330"/>
    </location>
</feature>
<sequence>MRNFSIVVFILALLNALESLSIDLYLPAFPSMATIFNTEIGNIQISISTFFAGFAIGQLLWGPLSDKKGRKPILYAGVILFIIATTAIIFTSNVYILWILRFIQAFGGSAGIVVGRAIVTDLYDRKKAVSIFSTQSQISGIAPILAPIIGSLLLKFWGWESAFVVLSLLGAISLLLIIKYIPETNKKTAKNENIVEENILKSQIKNILGNREFIKNTIIGSIAFASLIVYISNSPFLFMQIHGFSSEKYSLIFAFNSIALILAAYSTPKLLFRFGEHQIMSFAVILLTISTSLHIFASYFQLSVIIEIIFLYLSIFSIGLLFPITTAGALSPFKEGKGVASALLGFLQLITTFIISAIVGLLESDSAMPMIFARASLSIIAVSIIYFEFKKSKVLTEN</sequence>
<organism evidence="10 11">
    <name type="scientific">Chryseobacterium turcicum</name>
    <dbReference type="NCBI Taxonomy" id="2898076"/>
    <lineage>
        <taxon>Bacteria</taxon>
        <taxon>Pseudomonadati</taxon>
        <taxon>Bacteroidota</taxon>
        <taxon>Flavobacteriia</taxon>
        <taxon>Flavobacteriales</taxon>
        <taxon>Weeksellaceae</taxon>
        <taxon>Chryseobacterium group</taxon>
        <taxon>Chryseobacterium</taxon>
    </lineage>
</organism>
<dbReference type="GO" id="GO:0042910">
    <property type="term" value="F:xenobiotic transmembrane transporter activity"/>
    <property type="evidence" value="ECO:0007669"/>
    <property type="project" value="InterPro"/>
</dbReference>
<dbReference type="GO" id="GO:1990961">
    <property type="term" value="P:xenobiotic detoxification by transmembrane export across the plasma membrane"/>
    <property type="evidence" value="ECO:0007669"/>
    <property type="project" value="InterPro"/>
</dbReference>
<evidence type="ECO:0000259" key="9">
    <source>
        <dbReference type="PROSITE" id="PS50850"/>
    </source>
</evidence>
<proteinExistence type="inferred from homology"/>
<evidence type="ECO:0000256" key="6">
    <source>
        <dbReference type="ARBA" id="ARBA00022989"/>
    </source>
</evidence>
<comment type="similarity">
    <text evidence="2">Belongs to the major facilitator superfamily. Bcr/CmlA family.</text>
</comment>
<dbReference type="AlphaFoldDB" id="A0A9Q3V7A7"/>
<evidence type="ECO:0000313" key="10">
    <source>
        <dbReference type="EMBL" id="MCD1118940.1"/>
    </source>
</evidence>
<dbReference type="SUPFAM" id="SSF103473">
    <property type="entry name" value="MFS general substrate transporter"/>
    <property type="match status" value="1"/>
</dbReference>
<feature type="transmembrane region" description="Helical" evidence="8">
    <location>
        <begin position="213"/>
        <end position="231"/>
    </location>
</feature>
<evidence type="ECO:0000256" key="7">
    <source>
        <dbReference type="ARBA" id="ARBA00023136"/>
    </source>
</evidence>
<name>A0A9Q3V7A7_9FLAO</name>
<comment type="subcellular location">
    <subcellularLocation>
        <location evidence="1">Cell membrane</location>
        <topology evidence="1">Multi-pass membrane protein</topology>
    </subcellularLocation>
</comment>
<dbReference type="PANTHER" id="PTHR23502:SF132">
    <property type="entry name" value="POLYAMINE TRANSPORTER 2-RELATED"/>
    <property type="match status" value="1"/>
</dbReference>
<reference evidence="10" key="1">
    <citation type="submission" date="2021-11" db="EMBL/GenBank/DDBJ databases">
        <title>Description of novel Chryseobacterium species.</title>
        <authorList>
            <person name="Saticioglu I.B."/>
            <person name="Ay H."/>
            <person name="Altun S."/>
            <person name="Duman M."/>
        </authorList>
    </citation>
    <scope>NUCLEOTIDE SEQUENCE</scope>
    <source>
        <strain evidence="10">C-17</strain>
    </source>
</reference>